<comment type="function">
    <text evidence="10">Catalyzes the phosphorylation of the position 2 hydroxy group of 4-diphosphocytidyl-2C-methyl-D-erythritol.</text>
</comment>
<keyword evidence="4 10" id="KW-0808">Transferase</keyword>
<sequence length="291" mass="30482">MLTAEAPAKVNLALHVTGQRADGYHLIESLVVFTDLGDRVSVELCDRDGFDLDGPEAAGLSNEDAHTNLVVRARDALRAAALRDGIDAAAVRIRLDKRLPVASGIGGGSADAAATLKALCRVWKFAPTPETLSAIALSLGADVPMCLHGKPLIARGIGERLEPVAPDFGLDMVIVNPRVGVSTPAVFSKLERRDNAALPAPGSLADRDGFIDWLAQTRNDLQAPAMRLVPDISVCLAMLADSGTLLARMSGSGATCFGLYASAEAAEAAAQHMRAARPGWFIEATRTLSPG</sequence>
<evidence type="ECO:0000256" key="1">
    <source>
        <dbReference type="ARBA" id="ARBA00009684"/>
    </source>
</evidence>
<evidence type="ECO:0000313" key="13">
    <source>
        <dbReference type="EMBL" id="MCY0094110.1"/>
    </source>
</evidence>
<evidence type="ECO:0000256" key="2">
    <source>
        <dbReference type="ARBA" id="ARBA00012052"/>
    </source>
</evidence>
<evidence type="ECO:0000256" key="6">
    <source>
        <dbReference type="ARBA" id="ARBA00022777"/>
    </source>
</evidence>
<dbReference type="InterPro" id="IPR014721">
    <property type="entry name" value="Ribsml_uS5_D2-typ_fold_subgr"/>
</dbReference>
<evidence type="ECO:0000256" key="5">
    <source>
        <dbReference type="ARBA" id="ARBA00022741"/>
    </source>
</evidence>
<comment type="caution">
    <text evidence="13">The sequence shown here is derived from an EMBL/GenBank/DDBJ whole genome shotgun (WGS) entry which is preliminary data.</text>
</comment>
<dbReference type="InterPro" id="IPR020568">
    <property type="entry name" value="Ribosomal_Su5_D2-typ_SF"/>
</dbReference>
<dbReference type="SUPFAM" id="SSF54211">
    <property type="entry name" value="Ribosomal protein S5 domain 2-like"/>
    <property type="match status" value="1"/>
</dbReference>
<keyword evidence="8 10" id="KW-0414">Isoprene biosynthesis</keyword>
<name>A0ABT3YEE0_9HYPH</name>
<evidence type="ECO:0000256" key="8">
    <source>
        <dbReference type="ARBA" id="ARBA00023229"/>
    </source>
</evidence>
<evidence type="ECO:0000256" key="7">
    <source>
        <dbReference type="ARBA" id="ARBA00022840"/>
    </source>
</evidence>
<dbReference type="EMBL" id="JAOVZQ010000001">
    <property type="protein sequence ID" value="MCY0094110.1"/>
    <property type="molecule type" value="Genomic_DNA"/>
</dbReference>
<keyword evidence="14" id="KW-1185">Reference proteome</keyword>
<evidence type="ECO:0000256" key="4">
    <source>
        <dbReference type="ARBA" id="ARBA00022679"/>
    </source>
</evidence>
<feature type="active site" evidence="10">
    <location>
        <position position="9"/>
    </location>
</feature>
<evidence type="ECO:0000256" key="9">
    <source>
        <dbReference type="ARBA" id="ARBA00032554"/>
    </source>
</evidence>
<dbReference type="PIRSF" id="PIRSF010376">
    <property type="entry name" value="IspE"/>
    <property type="match status" value="1"/>
</dbReference>
<dbReference type="Proteomes" id="UP001081283">
    <property type="component" value="Unassembled WGS sequence"/>
</dbReference>
<proteinExistence type="inferred from homology"/>
<comment type="catalytic activity">
    <reaction evidence="10">
        <text>4-CDP-2-C-methyl-D-erythritol + ATP = 4-CDP-2-C-methyl-D-erythritol 2-phosphate + ADP + H(+)</text>
        <dbReference type="Rhea" id="RHEA:18437"/>
        <dbReference type="ChEBI" id="CHEBI:15378"/>
        <dbReference type="ChEBI" id="CHEBI:30616"/>
        <dbReference type="ChEBI" id="CHEBI:57823"/>
        <dbReference type="ChEBI" id="CHEBI:57919"/>
        <dbReference type="ChEBI" id="CHEBI:456216"/>
        <dbReference type="EC" id="2.7.1.148"/>
    </reaction>
</comment>
<dbReference type="HAMAP" id="MF_00061">
    <property type="entry name" value="IspE"/>
    <property type="match status" value="1"/>
</dbReference>
<dbReference type="Gene3D" id="3.30.230.10">
    <property type="match status" value="1"/>
</dbReference>
<dbReference type="Pfam" id="PF00288">
    <property type="entry name" value="GHMP_kinases_N"/>
    <property type="match status" value="1"/>
</dbReference>
<reference evidence="13" key="1">
    <citation type="submission" date="2022-10" db="EMBL/GenBank/DDBJ databases">
        <title>Hoeflea sp. J2-29, isolated from marine algae.</title>
        <authorList>
            <person name="Kristyanto S."/>
            <person name="Kim J.M."/>
            <person name="Jeon C.O."/>
        </authorList>
    </citation>
    <scope>NUCLEOTIDE SEQUENCE</scope>
    <source>
        <strain evidence="13">J2-29</strain>
    </source>
</reference>
<dbReference type="NCBIfam" id="NF011202">
    <property type="entry name" value="PRK14608.1"/>
    <property type="match status" value="1"/>
</dbReference>
<organism evidence="13 14">
    <name type="scientific">Hoeflea ulvae</name>
    <dbReference type="NCBI Taxonomy" id="2983764"/>
    <lineage>
        <taxon>Bacteria</taxon>
        <taxon>Pseudomonadati</taxon>
        <taxon>Pseudomonadota</taxon>
        <taxon>Alphaproteobacteria</taxon>
        <taxon>Hyphomicrobiales</taxon>
        <taxon>Rhizobiaceae</taxon>
        <taxon>Hoeflea</taxon>
    </lineage>
</organism>
<evidence type="ECO:0000256" key="3">
    <source>
        <dbReference type="ARBA" id="ARBA00017473"/>
    </source>
</evidence>
<feature type="binding site" evidence="10">
    <location>
        <begin position="100"/>
        <end position="110"/>
    </location>
    <ligand>
        <name>ATP</name>
        <dbReference type="ChEBI" id="CHEBI:30616"/>
    </ligand>
</feature>
<evidence type="ECO:0000259" key="12">
    <source>
        <dbReference type="Pfam" id="PF08544"/>
    </source>
</evidence>
<dbReference type="InterPro" id="IPR013750">
    <property type="entry name" value="GHMP_kinase_C_dom"/>
</dbReference>
<comment type="similarity">
    <text evidence="1 10">Belongs to the GHMP kinase family. IspE subfamily.</text>
</comment>
<keyword evidence="6 10" id="KW-0418">Kinase</keyword>
<feature type="domain" description="GHMP kinase N-terminal" evidence="11">
    <location>
        <begin position="68"/>
        <end position="150"/>
    </location>
</feature>
<gene>
    <name evidence="10" type="primary">ispE</name>
    <name evidence="13" type="ORF">OEG82_08760</name>
</gene>
<evidence type="ECO:0000256" key="10">
    <source>
        <dbReference type="HAMAP-Rule" id="MF_00061"/>
    </source>
</evidence>
<keyword evidence="5 10" id="KW-0547">Nucleotide-binding</keyword>
<dbReference type="EC" id="2.7.1.148" evidence="2 10"/>
<comment type="pathway">
    <text evidence="10">Isoprenoid biosynthesis; isopentenyl diphosphate biosynthesis via DXP pathway; isopentenyl diphosphate from 1-deoxy-D-xylulose 5-phosphate: step 3/6.</text>
</comment>
<keyword evidence="7 10" id="KW-0067">ATP-binding</keyword>
<dbReference type="Gene3D" id="3.30.70.890">
    <property type="entry name" value="GHMP kinase, C-terminal domain"/>
    <property type="match status" value="1"/>
</dbReference>
<evidence type="ECO:0000313" key="14">
    <source>
        <dbReference type="Proteomes" id="UP001081283"/>
    </source>
</evidence>
<dbReference type="SUPFAM" id="SSF55060">
    <property type="entry name" value="GHMP Kinase, C-terminal domain"/>
    <property type="match status" value="1"/>
</dbReference>
<dbReference type="InterPro" id="IPR006204">
    <property type="entry name" value="GHMP_kinase_N_dom"/>
</dbReference>
<dbReference type="InterPro" id="IPR004424">
    <property type="entry name" value="IspE"/>
</dbReference>
<feature type="active site" evidence="10">
    <location>
        <position position="142"/>
    </location>
</feature>
<evidence type="ECO:0000259" key="11">
    <source>
        <dbReference type="Pfam" id="PF00288"/>
    </source>
</evidence>
<feature type="domain" description="GHMP kinase C-terminal" evidence="12">
    <location>
        <begin position="218"/>
        <end position="275"/>
    </location>
</feature>
<accession>A0ABT3YEE0</accession>
<dbReference type="NCBIfam" id="TIGR00154">
    <property type="entry name" value="ispE"/>
    <property type="match status" value="1"/>
</dbReference>
<protein>
    <recommendedName>
        <fullName evidence="3 10">4-diphosphocytidyl-2-C-methyl-D-erythritol kinase</fullName>
        <shortName evidence="10">CMK</shortName>
        <ecNumber evidence="2 10">2.7.1.148</ecNumber>
    </recommendedName>
    <alternativeName>
        <fullName evidence="9 10">4-(cytidine-5'-diphospho)-2-C-methyl-D-erythritol kinase</fullName>
    </alternativeName>
</protein>
<dbReference type="PANTHER" id="PTHR43527">
    <property type="entry name" value="4-DIPHOSPHOCYTIDYL-2-C-METHYL-D-ERYTHRITOL KINASE, CHLOROPLASTIC"/>
    <property type="match status" value="1"/>
</dbReference>
<dbReference type="PANTHER" id="PTHR43527:SF2">
    <property type="entry name" value="4-DIPHOSPHOCYTIDYL-2-C-METHYL-D-ERYTHRITOL KINASE, CHLOROPLASTIC"/>
    <property type="match status" value="1"/>
</dbReference>
<dbReference type="InterPro" id="IPR036554">
    <property type="entry name" value="GHMP_kinase_C_sf"/>
</dbReference>
<dbReference type="Pfam" id="PF08544">
    <property type="entry name" value="GHMP_kinases_C"/>
    <property type="match status" value="1"/>
</dbReference>
<dbReference type="GO" id="GO:0050515">
    <property type="term" value="F:4-(cytidine 5'-diphospho)-2-C-methyl-D-erythritol kinase activity"/>
    <property type="evidence" value="ECO:0007669"/>
    <property type="project" value="UniProtKB-EC"/>
</dbReference>